<dbReference type="AlphaFoldDB" id="A0AAV8ULB3"/>
<feature type="transmembrane region" description="Helical" evidence="1">
    <location>
        <begin position="12"/>
        <end position="32"/>
    </location>
</feature>
<keyword evidence="1" id="KW-0812">Transmembrane</keyword>
<dbReference type="Proteomes" id="UP001157974">
    <property type="component" value="Unassembled WGS sequence"/>
</dbReference>
<protein>
    <recommendedName>
        <fullName evidence="4">Mannosyltransferase</fullName>
    </recommendedName>
</protein>
<keyword evidence="3" id="KW-1185">Reference proteome</keyword>
<keyword evidence="1" id="KW-0472">Membrane</keyword>
<sequence>MEDRISVSESVAFLRSITLAVFGGALHLFQVFPIPDFHSFPFSEVADVVWLRENGAAQSSALQWFERSVLDEIVFGNLISLTFSTWSPMGFQYTGERGFQFEEGDRIEQLQLQVQTKQEPLQSRHSLIGCTENFLLHLSELASKFRTHPSEYFILIDADLKVESNNSLLLLFKGVEGVNAESIISLPRDKLIVQAYSALEMYTAQEATIGALTVPELGDILISHKSRENFVLEVRLTTL</sequence>
<name>A0AAV8ULB3_9RHOD</name>
<evidence type="ECO:0000256" key="1">
    <source>
        <dbReference type="SAM" id="Phobius"/>
    </source>
</evidence>
<accession>A0AAV8ULB3</accession>
<evidence type="ECO:0000313" key="2">
    <source>
        <dbReference type="EMBL" id="KAJ8902072.1"/>
    </source>
</evidence>
<organism evidence="2 3">
    <name type="scientific">Rhodosorus marinus</name>
    <dbReference type="NCBI Taxonomy" id="101924"/>
    <lineage>
        <taxon>Eukaryota</taxon>
        <taxon>Rhodophyta</taxon>
        <taxon>Stylonematophyceae</taxon>
        <taxon>Stylonematales</taxon>
        <taxon>Stylonemataceae</taxon>
        <taxon>Rhodosorus</taxon>
    </lineage>
</organism>
<gene>
    <name evidence="2" type="ORF">NDN08_006480</name>
</gene>
<evidence type="ECO:0000313" key="3">
    <source>
        <dbReference type="Proteomes" id="UP001157974"/>
    </source>
</evidence>
<dbReference type="EMBL" id="JAMWBK010000009">
    <property type="protein sequence ID" value="KAJ8902072.1"/>
    <property type="molecule type" value="Genomic_DNA"/>
</dbReference>
<proteinExistence type="predicted"/>
<comment type="caution">
    <text evidence="2">The sequence shown here is derived from an EMBL/GenBank/DDBJ whole genome shotgun (WGS) entry which is preliminary data.</text>
</comment>
<keyword evidence="1" id="KW-1133">Transmembrane helix</keyword>
<reference evidence="2 3" key="1">
    <citation type="journal article" date="2023" name="Nat. Commun.">
        <title>Origin of minicircular mitochondrial genomes in red algae.</title>
        <authorList>
            <person name="Lee Y."/>
            <person name="Cho C.H."/>
            <person name="Lee Y.M."/>
            <person name="Park S.I."/>
            <person name="Yang J.H."/>
            <person name="West J.A."/>
            <person name="Bhattacharya D."/>
            <person name="Yoon H.S."/>
        </authorList>
    </citation>
    <scope>NUCLEOTIDE SEQUENCE [LARGE SCALE GENOMIC DNA]</scope>
    <source>
        <strain evidence="2 3">CCMP1338</strain>
        <tissue evidence="2">Whole cell</tissue>
    </source>
</reference>
<evidence type="ECO:0008006" key="4">
    <source>
        <dbReference type="Google" id="ProtNLM"/>
    </source>
</evidence>